<dbReference type="OrthoDB" id="375908at2759"/>
<name>A0A1J1H6B1_PLARL</name>
<dbReference type="AlphaFoldDB" id="A0A1J1H6B1"/>
<dbReference type="RefSeq" id="XP_028533088.1">
    <property type="nucleotide sequence ID" value="XM_028676617.1"/>
</dbReference>
<accession>A0A1J1H6B1</accession>
<dbReference type="Proteomes" id="UP000220158">
    <property type="component" value="Chromosome 9"/>
</dbReference>
<evidence type="ECO:0000313" key="2">
    <source>
        <dbReference type="Proteomes" id="UP000220158"/>
    </source>
</evidence>
<proteinExistence type="predicted"/>
<gene>
    <name evidence="1" type="ORF">PRELSG_0918300</name>
</gene>
<dbReference type="VEuPathDB" id="PlasmoDB:PRELSG_0918300"/>
<organism evidence="1 2">
    <name type="scientific">Plasmodium relictum</name>
    <dbReference type="NCBI Taxonomy" id="85471"/>
    <lineage>
        <taxon>Eukaryota</taxon>
        <taxon>Sar</taxon>
        <taxon>Alveolata</taxon>
        <taxon>Apicomplexa</taxon>
        <taxon>Aconoidasida</taxon>
        <taxon>Haemosporida</taxon>
        <taxon>Plasmodiidae</taxon>
        <taxon>Plasmodium</taxon>
        <taxon>Plasmodium (Haemamoeba)</taxon>
    </lineage>
</organism>
<evidence type="ECO:0000313" key="1">
    <source>
        <dbReference type="EMBL" id="CRH00083.1"/>
    </source>
</evidence>
<protein>
    <submittedName>
        <fullName evidence="1">Uncharacterized protein</fullName>
    </submittedName>
</protein>
<dbReference type="GeneID" id="39736195"/>
<sequence length="488" mass="59089">MPNRSFFFKFVICGSPFCIFLFNEINRIKNFRENERLNKNLFLKNFDKNIIKNKVNSENFKENSFHVSDENENEALNYFYGKAWGYTTDYEIDLSLSTGDLIFIKHDLDYINFFKKILLKINRYFQCNNDYDEIGIIIKKHNVSYVYIQNILNKKEKLIRYSYFLQKYKPSVVSLRRLLCIDEDIKKKLHINILESIRRNEINHYSIFFNTLYNILKKKKSNRESSKNCLYDEYMCKKINSNIEVNNLINMFLFRSFNLFFYFLTYINEESFKRVSHKQNVLLKNIDSNNVILLNNSKFGKSFLHFYEFPLNSLTQFPFIKKDYELMKKNNFIYEEPKRKIQKEINNFLSLLIENEYALIDSLEYMNKTLKKEKKNGVNKNRNFINSNNFIDKMSFYFENFFKLKSISLANYHVYEIYKNTHLLPPIKNYNSLPLFLCLNNLCKPMNPQNLLHDKFSIPKLSNLFHVRQEEDEKLQKYFYQFNKVPKS</sequence>
<reference evidence="1 2" key="1">
    <citation type="submission" date="2015-04" db="EMBL/GenBank/DDBJ databases">
        <authorList>
            <consortium name="Pathogen Informatics"/>
        </authorList>
    </citation>
    <scope>NUCLEOTIDE SEQUENCE [LARGE SCALE GENOMIC DNA]</scope>
    <source>
        <strain evidence="1 2">SGS1</strain>
    </source>
</reference>
<dbReference type="EMBL" id="LN835304">
    <property type="protein sequence ID" value="CRH00083.1"/>
    <property type="molecule type" value="Genomic_DNA"/>
</dbReference>
<dbReference type="KEGG" id="prel:PRELSG_0918300"/>
<keyword evidence="2" id="KW-1185">Reference proteome</keyword>